<feature type="signal peptide" evidence="1">
    <location>
        <begin position="1"/>
        <end position="22"/>
    </location>
</feature>
<organism evidence="2 3">
    <name type="scientific">Deinococcus maricopensis (strain DSM 21211 / LMG 22137 / NRRL B-23946 / LB-34)</name>
    <dbReference type="NCBI Taxonomy" id="709986"/>
    <lineage>
        <taxon>Bacteria</taxon>
        <taxon>Thermotogati</taxon>
        <taxon>Deinococcota</taxon>
        <taxon>Deinococci</taxon>
        <taxon>Deinococcales</taxon>
        <taxon>Deinococcaceae</taxon>
        <taxon>Deinococcus</taxon>
    </lineage>
</organism>
<keyword evidence="1" id="KW-0732">Signal</keyword>
<evidence type="ECO:0000313" key="3">
    <source>
        <dbReference type="Proteomes" id="UP000008635"/>
    </source>
</evidence>
<name>E8U593_DEIML</name>
<gene>
    <name evidence="2" type="ordered locus">Deima_0573</name>
</gene>
<dbReference type="eggNOG" id="ENOG5033MIS">
    <property type="taxonomic scope" value="Bacteria"/>
</dbReference>
<accession>E8U593</accession>
<proteinExistence type="predicted"/>
<dbReference type="HOGENOM" id="CLU_1692594_0_0_0"/>
<dbReference type="STRING" id="709986.Deima_0573"/>
<evidence type="ECO:0000313" key="2">
    <source>
        <dbReference type="EMBL" id="ADV66232.1"/>
    </source>
</evidence>
<reference evidence="3" key="2">
    <citation type="submission" date="2011-01" db="EMBL/GenBank/DDBJ databases">
        <title>The complete genome of Deinococcus maricopensis DSM 21211.</title>
        <authorList>
            <consortium name="US DOE Joint Genome Institute (JGI-PGF)"/>
            <person name="Lucas S."/>
            <person name="Copeland A."/>
            <person name="Lapidus A."/>
            <person name="Goodwin L."/>
            <person name="Pitluck S."/>
            <person name="Kyrpides N."/>
            <person name="Mavromatis K."/>
            <person name="Pagani I."/>
            <person name="Ivanova N."/>
            <person name="Ovchinnikova G."/>
            <person name="Zeytun A."/>
            <person name="Detter J.C."/>
            <person name="Han C."/>
            <person name="Land M."/>
            <person name="Hauser L."/>
            <person name="Markowitz V."/>
            <person name="Cheng J.-F."/>
            <person name="Hugenholtz P."/>
            <person name="Woyke T."/>
            <person name="Wu D."/>
            <person name="Pukall R."/>
            <person name="Gehrich-Schroeter G."/>
            <person name="Brambilla E."/>
            <person name="Klenk H.-P."/>
            <person name="Eisen J.A."/>
        </authorList>
    </citation>
    <scope>NUCLEOTIDE SEQUENCE [LARGE SCALE GENOMIC DNA]</scope>
    <source>
        <strain evidence="3">DSM 21211 / LMG 22137 / NRRL B-23946 / LB-34</strain>
    </source>
</reference>
<dbReference type="EMBL" id="CP002454">
    <property type="protein sequence ID" value="ADV66232.1"/>
    <property type="molecule type" value="Genomic_DNA"/>
</dbReference>
<dbReference type="PROSITE" id="PS51257">
    <property type="entry name" value="PROKAR_LIPOPROTEIN"/>
    <property type="match status" value="1"/>
</dbReference>
<evidence type="ECO:0000256" key="1">
    <source>
        <dbReference type="SAM" id="SignalP"/>
    </source>
</evidence>
<dbReference type="RefSeq" id="WP_013555737.1">
    <property type="nucleotide sequence ID" value="NC_014958.1"/>
</dbReference>
<reference evidence="2 3" key="1">
    <citation type="journal article" date="2011" name="Stand. Genomic Sci.">
        <title>Complete genome sequence of Deinococcus maricopensis type strain (LB-34).</title>
        <authorList>
            <person name="Pukall R."/>
            <person name="Zeytun A."/>
            <person name="Lucas S."/>
            <person name="Lapidus A."/>
            <person name="Hammon N."/>
            <person name="Deshpande S."/>
            <person name="Nolan M."/>
            <person name="Cheng J.F."/>
            <person name="Pitluck S."/>
            <person name="Liolios K."/>
            <person name="Pagani I."/>
            <person name="Mikhailova N."/>
            <person name="Ivanova N."/>
            <person name="Mavromatis K."/>
            <person name="Pati A."/>
            <person name="Tapia R."/>
            <person name="Han C."/>
            <person name="Goodwin L."/>
            <person name="Chen A."/>
            <person name="Palaniappan K."/>
            <person name="Land M."/>
            <person name="Hauser L."/>
            <person name="Chang Y.J."/>
            <person name="Jeffries C.D."/>
            <person name="Brambilla E.M."/>
            <person name="Rohde M."/>
            <person name="Goker M."/>
            <person name="Detter J.C."/>
            <person name="Woyke T."/>
            <person name="Bristow J."/>
            <person name="Eisen J.A."/>
            <person name="Markowitz V."/>
            <person name="Hugenholtz P."/>
            <person name="Kyrpides N.C."/>
            <person name="Klenk H.P."/>
        </authorList>
    </citation>
    <scope>NUCLEOTIDE SEQUENCE [LARGE SCALE GENOMIC DNA]</scope>
    <source>
        <strain evidence="3">DSM 21211 / LMG 22137 / NRRL B-23946 / LB-34</strain>
    </source>
</reference>
<dbReference type="Proteomes" id="UP000008635">
    <property type="component" value="Chromosome"/>
</dbReference>
<dbReference type="KEGG" id="dmr:Deima_0573"/>
<feature type="chain" id="PRO_5003228374" description="Lipoprotein" evidence="1">
    <location>
        <begin position="23"/>
        <end position="154"/>
    </location>
</feature>
<protein>
    <recommendedName>
        <fullName evidence="4">Lipoprotein</fullName>
    </recommendedName>
</protein>
<sequence length="154" mass="16283" precursor="true">MKKMMTLAAAATVALSSCSLLGNPNNPDVSGKLTGGFPADGSVRLALAGRSLNNFTTVDSSPTQIVDAKILNGYTLDLPSNLAAGDYTVIAFLDANKDGKYNVGETIVSDDGGKRLVFKTANDASYRQGWNIRRADGTVQNQPLTGYDLTYKSN</sequence>
<dbReference type="OrthoDB" id="69141at2"/>
<evidence type="ECO:0008006" key="4">
    <source>
        <dbReference type="Google" id="ProtNLM"/>
    </source>
</evidence>
<keyword evidence="3" id="KW-1185">Reference proteome</keyword>
<dbReference type="AlphaFoldDB" id="E8U593"/>